<reference evidence="2 3" key="1">
    <citation type="journal article" date="2019" name="Environ. Microbiol.">
        <title>At the nexus of three kingdoms: the genome of the mycorrhizal fungus Gigaspora margarita provides insights into plant, endobacterial and fungal interactions.</title>
        <authorList>
            <person name="Venice F."/>
            <person name="Ghignone S."/>
            <person name="Salvioli di Fossalunga A."/>
            <person name="Amselem J."/>
            <person name="Novero M."/>
            <person name="Xianan X."/>
            <person name="Sedzielewska Toro K."/>
            <person name="Morin E."/>
            <person name="Lipzen A."/>
            <person name="Grigoriev I.V."/>
            <person name="Henrissat B."/>
            <person name="Martin F.M."/>
            <person name="Bonfante P."/>
        </authorList>
    </citation>
    <scope>NUCLEOTIDE SEQUENCE [LARGE SCALE GENOMIC DNA]</scope>
    <source>
        <strain evidence="2 3">BEG34</strain>
    </source>
</reference>
<evidence type="ECO:0000256" key="1">
    <source>
        <dbReference type="SAM" id="Coils"/>
    </source>
</evidence>
<evidence type="ECO:0000313" key="3">
    <source>
        <dbReference type="Proteomes" id="UP000439903"/>
    </source>
</evidence>
<accession>A0A8H4AX74</accession>
<dbReference type="EMBL" id="WTPW01000152">
    <property type="protein sequence ID" value="KAF0541503.1"/>
    <property type="molecule type" value="Genomic_DNA"/>
</dbReference>
<sequence>MPHVWQKLSFSKSSQVSFKLGRFMYRHDDKIVGCYKKNNGNWIIIYGAKSFEYDNSKTFLAVNQDININDLLKNLNIEDMSLEIEELKKNIQDKSLKIEELKNKNKDMMLEIENLKEKKGAYNNSDDESTIHDNEIPKVLMVLIISSTSSKTLQRNLT</sequence>
<keyword evidence="1" id="KW-0175">Coiled coil</keyword>
<organism evidence="2 3">
    <name type="scientific">Gigaspora margarita</name>
    <dbReference type="NCBI Taxonomy" id="4874"/>
    <lineage>
        <taxon>Eukaryota</taxon>
        <taxon>Fungi</taxon>
        <taxon>Fungi incertae sedis</taxon>
        <taxon>Mucoromycota</taxon>
        <taxon>Glomeromycotina</taxon>
        <taxon>Glomeromycetes</taxon>
        <taxon>Diversisporales</taxon>
        <taxon>Gigasporaceae</taxon>
        <taxon>Gigaspora</taxon>
    </lineage>
</organism>
<feature type="coiled-coil region" evidence="1">
    <location>
        <begin position="77"/>
        <end position="125"/>
    </location>
</feature>
<dbReference type="Proteomes" id="UP000439903">
    <property type="component" value="Unassembled WGS sequence"/>
</dbReference>
<keyword evidence="3" id="KW-1185">Reference proteome</keyword>
<dbReference type="AlphaFoldDB" id="A0A8H4AX74"/>
<protein>
    <submittedName>
        <fullName evidence="2">Uncharacterized protein</fullName>
    </submittedName>
</protein>
<name>A0A8H4AX74_GIGMA</name>
<dbReference type="OrthoDB" id="10593632at2759"/>
<evidence type="ECO:0000313" key="2">
    <source>
        <dbReference type="EMBL" id="KAF0541503.1"/>
    </source>
</evidence>
<proteinExistence type="predicted"/>
<gene>
    <name evidence="2" type="ORF">F8M41_005429</name>
</gene>
<comment type="caution">
    <text evidence="2">The sequence shown here is derived from an EMBL/GenBank/DDBJ whole genome shotgun (WGS) entry which is preliminary data.</text>
</comment>